<keyword evidence="4" id="KW-0548">Nucleotidyltransferase</keyword>
<dbReference type="Gene3D" id="2.40.70.10">
    <property type="entry name" value="Acid Proteases"/>
    <property type="match status" value="1"/>
</dbReference>
<evidence type="ECO:0000313" key="4">
    <source>
        <dbReference type="EMBL" id="GJT83096.1"/>
    </source>
</evidence>
<organism evidence="4 5">
    <name type="scientific">Tanacetum coccineum</name>
    <dbReference type="NCBI Taxonomy" id="301880"/>
    <lineage>
        <taxon>Eukaryota</taxon>
        <taxon>Viridiplantae</taxon>
        <taxon>Streptophyta</taxon>
        <taxon>Embryophyta</taxon>
        <taxon>Tracheophyta</taxon>
        <taxon>Spermatophyta</taxon>
        <taxon>Magnoliopsida</taxon>
        <taxon>eudicotyledons</taxon>
        <taxon>Gunneridae</taxon>
        <taxon>Pentapetalae</taxon>
        <taxon>asterids</taxon>
        <taxon>campanulids</taxon>
        <taxon>Asterales</taxon>
        <taxon>Asteraceae</taxon>
        <taxon>Asteroideae</taxon>
        <taxon>Anthemideae</taxon>
        <taxon>Anthemidinae</taxon>
        <taxon>Tanacetum</taxon>
    </lineage>
</organism>
<keyword evidence="5" id="KW-1185">Reference proteome</keyword>
<dbReference type="CDD" id="cd00303">
    <property type="entry name" value="retropepsin_like"/>
    <property type="match status" value="1"/>
</dbReference>
<comment type="caution">
    <text evidence="4">The sequence shown here is derived from an EMBL/GenBank/DDBJ whole genome shotgun (WGS) entry which is preliminary data.</text>
</comment>
<sequence>MDQKLKGYAVKNAENKRRLNNNYSNNRGQQPPHKRQNTGGQNVARAYMAGNNEKNGYEGTLPFCNRCKLHHEGQCTAKCHNCKRIGHLARDCRFVVTVTTQGTPGPNQGVVTCKAYVLGGGDANPGSNTVTGMFLLNDHPAYMLFDSGADRSFVTNTFSALLDIIPSVLDVSYAVELADGRTSETNTVLRGCTLGLLGHPFNIDLMPIDLGDKSDKEKKSTLSIISCVKAQKYMEKGCQLFLAQVTVKENKDESKEKRLEDVPTVQDFP</sequence>
<dbReference type="GO" id="GO:0003964">
    <property type="term" value="F:RNA-directed DNA polymerase activity"/>
    <property type="evidence" value="ECO:0007669"/>
    <property type="project" value="UniProtKB-KW"/>
</dbReference>
<feature type="region of interest" description="Disordered" evidence="2">
    <location>
        <begin position="250"/>
        <end position="269"/>
    </location>
</feature>
<dbReference type="Pfam" id="PF08284">
    <property type="entry name" value="RVP_2"/>
    <property type="match status" value="1"/>
</dbReference>
<keyword evidence="4" id="KW-0695">RNA-directed DNA polymerase</keyword>
<evidence type="ECO:0000256" key="1">
    <source>
        <dbReference type="PROSITE-ProRule" id="PRU00047"/>
    </source>
</evidence>
<dbReference type="PANTHER" id="PTHR15503:SF45">
    <property type="entry name" value="RNA-DIRECTED DNA POLYMERASE HOMOLOG"/>
    <property type="match status" value="1"/>
</dbReference>
<dbReference type="SMART" id="SM00343">
    <property type="entry name" value="ZnF_C2HC"/>
    <property type="match status" value="1"/>
</dbReference>
<dbReference type="Proteomes" id="UP001151760">
    <property type="component" value="Unassembled WGS sequence"/>
</dbReference>
<gene>
    <name evidence="4" type="ORF">Tco_1057438</name>
</gene>
<keyword evidence="1" id="KW-0862">Zinc</keyword>
<feature type="domain" description="CCHC-type" evidence="3">
    <location>
        <begin position="78"/>
        <end position="93"/>
    </location>
</feature>
<dbReference type="PROSITE" id="PS50158">
    <property type="entry name" value="ZF_CCHC"/>
    <property type="match status" value="1"/>
</dbReference>
<proteinExistence type="predicted"/>
<reference evidence="4" key="2">
    <citation type="submission" date="2022-01" db="EMBL/GenBank/DDBJ databases">
        <authorList>
            <person name="Yamashiro T."/>
            <person name="Shiraishi A."/>
            <person name="Satake H."/>
            <person name="Nakayama K."/>
        </authorList>
    </citation>
    <scope>NUCLEOTIDE SEQUENCE</scope>
</reference>
<name>A0ABQ5H6C8_9ASTR</name>
<keyword evidence="1" id="KW-0863">Zinc-finger</keyword>
<evidence type="ECO:0000256" key="2">
    <source>
        <dbReference type="SAM" id="MobiDB-lite"/>
    </source>
</evidence>
<feature type="region of interest" description="Disordered" evidence="2">
    <location>
        <begin position="11"/>
        <end position="39"/>
    </location>
</feature>
<keyword evidence="1" id="KW-0479">Metal-binding</keyword>
<reference evidence="4" key="1">
    <citation type="journal article" date="2022" name="Int. J. Mol. Sci.">
        <title>Draft Genome of Tanacetum Coccineum: Genomic Comparison of Closely Related Tanacetum-Family Plants.</title>
        <authorList>
            <person name="Yamashiro T."/>
            <person name="Shiraishi A."/>
            <person name="Nakayama K."/>
            <person name="Satake H."/>
        </authorList>
    </citation>
    <scope>NUCLEOTIDE SEQUENCE</scope>
</reference>
<dbReference type="InterPro" id="IPR021109">
    <property type="entry name" value="Peptidase_aspartic_dom_sf"/>
</dbReference>
<evidence type="ECO:0000313" key="5">
    <source>
        <dbReference type="Proteomes" id="UP001151760"/>
    </source>
</evidence>
<dbReference type="InterPro" id="IPR032567">
    <property type="entry name" value="RTL1-rel"/>
</dbReference>
<dbReference type="Gene3D" id="4.10.60.10">
    <property type="entry name" value="Zinc finger, CCHC-type"/>
    <property type="match status" value="1"/>
</dbReference>
<feature type="compositionally biased region" description="Basic and acidic residues" evidence="2">
    <location>
        <begin position="250"/>
        <end position="261"/>
    </location>
</feature>
<accession>A0ABQ5H6C8</accession>
<evidence type="ECO:0000259" key="3">
    <source>
        <dbReference type="PROSITE" id="PS50158"/>
    </source>
</evidence>
<dbReference type="Pfam" id="PF00098">
    <property type="entry name" value="zf-CCHC"/>
    <property type="match status" value="1"/>
</dbReference>
<keyword evidence="4" id="KW-0808">Transferase</keyword>
<dbReference type="InterPro" id="IPR001878">
    <property type="entry name" value="Znf_CCHC"/>
</dbReference>
<protein>
    <submittedName>
        <fullName evidence="4">Reverse transcriptase domain-containing protein</fullName>
    </submittedName>
</protein>
<dbReference type="EMBL" id="BQNB010019230">
    <property type="protein sequence ID" value="GJT83096.1"/>
    <property type="molecule type" value="Genomic_DNA"/>
</dbReference>
<dbReference type="PANTHER" id="PTHR15503">
    <property type="entry name" value="LDOC1 RELATED"/>
    <property type="match status" value="1"/>
</dbReference>